<dbReference type="EMBL" id="BMEA01000001">
    <property type="protein sequence ID" value="GGB75509.1"/>
    <property type="molecule type" value="Genomic_DNA"/>
</dbReference>
<dbReference type="Proteomes" id="UP000628079">
    <property type="component" value="Unassembled WGS sequence"/>
</dbReference>
<keyword evidence="1" id="KW-0732">Signal</keyword>
<feature type="signal peptide" evidence="1">
    <location>
        <begin position="1"/>
        <end position="27"/>
    </location>
</feature>
<comment type="caution">
    <text evidence="2">The sequence shown here is derived from an EMBL/GenBank/DDBJ whole genome shotgun (WGS) entry which is preliminary data.</text>
</comment>
<proteinExistence type="predicted"/>
<reference evidence="2" key="2">
    <citation type="submission" date="2020-09" db="EMBL/GenBank/DDBJ databases">
        <authorList>
            <person name="Sun Q."/>
            <person name="Zhou Y."/>
        </authorList>
    </citation>
    <scope>NUCLEOTIDE SEQUENCE</scope>
    <source>
        <strain evidence="2">CGMCC 1.10749</strain>
    </source>
</reference>
<dbReference type="RefSeq" id="WP_052117343.1">
    <property type="nucleotide sequence ID" value="NZ_BMEA01000001.1"/>
</dbReference>
<evidence type="ECO:0000313" key="2">
    <source>
        <dbReference type="EMBL" id="GGB75509.1"/>
    </source>
</evidence>
<dbReference type="AlphaFoldDB" id="A0A8H9FSI4"/>
<reference evidence="2" key="1">
    <citation type="journal article" date="2014" name="Int. J. Syst. Evol. Microbiol.">
        <title>Complete genome sequence of Corynebacterium casei LMG S-19264T (=DSM 44701T), isolated from a smear-ripened cheese.</title>
        <authorList>
            <consortium name="US DOE Joint Genome Institute (JGI-PGF)"/>
            <person name="Walter F."/>
            <person name="Albersmeier A."/>
            <person name="Kalinowski J."/>
            <person name="Ruckert C."/>
        </authorList>
    </citation>
    <scope>NUCLEOTIDE SEQUENCE</scope>
    <source>
        <strain evidence="2">CGMCC 1.10749</strain>
    </source>
</reference>
<evidence type="ECO:0000256" key="1">
    <source>
        <dbReference type="SAM" id="SignalP"/>
    </source>
</evidence>
<protein>
    <submittedName>
        <fullName evidence="2">Uncharacterized protein</fullName>
    </submittedName>
</protein>
<gene>
    <name evidence="2" type="ORF">GCM10011314_13820</name>
</gene>
<organism evidence="2 3">
    <name type="scientific">Knoellia flava</name>
    <dbReference type="NCBI Taxonomy" id="913969"/>
    <lineage>
        <taxon>Bacteria</taxon>
        <taxon>Bacillati</taxon>
        <taxon>Actinomycetota</taxon>
        <taxon>Actinomycetes</taxon>
        <taxon>Micrococcales</taxon>
        <taxon>Intrasporangiaceae</taxon>
        <taxon>Knoellia</taxon>
    </lineage>
</organism>
<name>A0A8H9FSI4_9MICO</name>
<sequence>MHSIAKRFFIVVLTVLTLGLVAGPAQAGNAHVVKGPTVTRDGNSLVITASIAGLGNVPSATFALDGTVDVFSQCYNRGGKNPAADNKEETVAVEESGTFPVRNGRTNVSFTVSPLSTLDCPGGQTVVIESVTYDLILSGQGLSIHITS</sequence>
<evidence type="ECO:0000313" key="3">
    <source>
        <dbReference type="Proteomes" id="UP000628079"/>
    </source>
</evidence>
<accession>A0A8H9FSI4</accession>
<feature type="chain" id="PRO_5034954949" evidence="1">
    <location>
        <begin position="28"/>
        <end position="148"/>
    </location>
</feature>